<evidence type="ECO:0000313" key="1">
    <source>
        <dbReference type="EMBL" id="TWU56504.1"/>
    </source>
</evidence>
<proteinExistence type="predicted"/>
<dbReference type="OrthoDB" id="283520at2"/>
<protein>
    <recommendedName>
        <fullName evidence="3">Class I SAM-dependent methyltransferase</fullName>
    </recommendedName>
</protein>
<name>A0A5C6F7Q2_9BACT</name>
<dbReference type="Gene3D" id="3.40.50.150">
    <property type="entry name" value="Vaccinia Virus protein VP39"/>
    <property type="match status" value="1"/>
</dbReference>
<organism evidence="1 2">
    <name type="scientific">Rubripirellula tenax</name>
    <dbReference type="NCBI Taxonomy" id="2528015"/>
    <lineage>
        <taxon>Bacteria</taxon>
        <taxon>Pseudomonadati</taxon>
        <taxon>Planctomycetota</taxon>
        <taxon>Planctomycetia</taxon>
        <taxon>Pirellulales</taxon>
        <taxon>Pirellulaceae</taxon>
        <taxon>Rubripirellula</taxon>
    </lineage>
</organism>
<keyword evidence="2" id="KW-1185">Reference proteome</keyword>
<dbReference type="Proteomes" id="UP000318288">
    <property type="component" value="Unassembled WGS sequence"/>
</dbReference>
<evidence type="ECO:0008006" key="3">
    <source>
        <dbReference type="Google" id="ProtNLM"/>
    </source>
</evidence>
<dbReference type="InterPro" id="IPR029063">
    <property type="entry name" value="SAM-dependent_MTases_sf"/>
</dbReference>
<dbReference type="RefSeq" id="WP_146457626.1">
    <property type="nucleotide sequence ID" value="NZ_SJPW01000003.1"/>
</dbReference>
<comment type="caution">
    <text evidence="1">The sequence shown here is derived from an EMBL/GenBank/DDBJ whole genome shotgun (WGS) entry which is preliminary data.</text>
</comment>
<sequence length="203" mass="22984">MLQKIEIPSHVDARPIPDRVVKRFESAKQRIEAFQDRWDRPQIEQFVAADYSHVFQSLDWTLETQMTIGRRFVEWGSGFAIVSAAAALLGLDVIGIESEDVLLQQGRITVDDWEVPVELVHGNFLPTGAESLADDPMLPSLGHPVENAYDSIGLDIDDFAIVYSYPWPGEDDFHEAVFNRYAARGALLMMFCGPNDIRLYRKT</sequence>
<reference evidence="1 2" key="1">
    <citation type="submission" date="2019-02" db="EMBL/GenBank/DDBJ databases">
        <title>Deep-cultivation of Planctomycetes and their phenomic and genomic characterization uncovers novel biology.</title>
        <authorList>
            <person name="Wiegand S."/>
            <person name="Jogler M."/>
            <person name="Boedeker C."/>
            <person name="Pinto D."/>
            <person name="Vollmers J."/>
            <person name="Rivas-Marin E."/>
            <person name="Kohn T."/>
            <person name="Peeters S.H."/>
            <person name="Heuer A."/>
            <person name="Rast P."/>
            <person name="Oberbeckmann S."/>
            <person name="Bunk B."/>
            <person name="Jeske O."/>
            <person name="Meyerdierks A."/>
            <person name="Storesund J.E."/>
            <person name="Kallscheuer N."/>
            <person name="Luecker S."/>
            <person name="Lage O.M."/>
            <person name="Pohl T."/>
            <person name="Merkel B.J."/>
            <person name="Hornburger P."/>
            <person name="Mueller R.-W."/>
            <person name="Bruemmer F."/>
            <person name="Labrenz M."/>
            <person name="Spormann A.M."/>
            <person name="Op Den Camp H."/>
            <person name="Overmann J."/>
            <person name="Amann R."/>
            <person name="Jetten M.S.M."/>
            <person name="Mascher T."/>
            <person name="Medema M.H."/>
            <person name="Devos D.P."/>
            <person name="Kaster A.-K."/>
            <person name="Ovreas L."/>
            <person name="Rohde M."/>
            <person name="Galperin M.Y."/>
            <person name="Jogler C."/>
        </authorList>
    </citation>
    <scope>NUCLEOTIDE SEQUENCE [LARGE SCALE GENOMIC DNA]</scope>
    <source>
        <strain evidence="1 2">Poly51</strain>
    </source>
</reference>
<dbReference type="EMBL" id="SJPW01000003">
    <property type="protein sequence ID" value="TWU56504.1"/>
    <property type="molecule type" value="Genomic_DNA"/>
</dbReference>
<accession>A0A5C6F7Q2</accession>
<dbReference type="AlphaFoldDB" id="A0A5C6F7Q2"/>
<evidence type="ECO:0000313" key="2">
    <source>
        <dbReference type="Proteomes" id="UP000318288"/>
    </source>
</evidence>
<dbReference type="SUPFAM" id="SSF53335">
    <property type="entry name" value="S-adenosyl-L-methionine-dependent methyltransferases"/>
    <property type="match status" value="1"/>
</dbReference>
<gene>
    <name evidence="1" type="ORF">Poly51_24150</name>
</gene>